<gene>
    <name evidence="1" type="ORF">BDQ12DRAFT_264282</name>
</gene>
<organism evidence="1 2">
    <name type="scientific">Crucibulum laeve</name>
    <dbReference type="NCBI Taxonomy" id="68775"/>
    <lineage>
        <taxon>Eukaryota</taxon>
        <taxon>Fungi</taxon>
        <taxon>Dikarya</taxon>
        <taxon>Basidiomycota</taxon>
        <taxon>Agaricomycotina</taxon>
        <taxon>Agaricomycetes</taxon>
        <taxon>Agaricomycetidae</taxon>
        <taxon>Agaricales</taxon>
        <taxon>Agaricineae</taxon>
        <taxon>Nidulariaceae</taxon>
        <taxon>Crucibulum</taxon>
    </lineage>
</organism>
<evidence type="ECO:0000313" key="1">
    <source>
        <dbReference type="EMBL" id="TFK35810.1"/>
    </source>
</evidence>
<reference evidence="1 2" key="1">
    <citation type="journal article" date="2019" name="Nat. Ecol. Evol.">
        <title>Megaphylogeny resolves global patterns of mushroom evolution.</title>
        <authorList>
            <person name="Varga T."/>
            <person name="Krizsan K."/>
            <person name="Foldi C."/>
            <person name="Dima B."/>
            <person name="Sanchez-Garcia M."/>
            <person name="Sanchez-Ramirez S."/>
            <person name="Szollosi G.J."/>
            <person name="Szarkandi J.G."/>
            <person name="Papp V."/>
            <person name="Albert L."/>
            <person name="Andreopoulos W."/>
            <person name="Angelini C."/>
            <person name="Antonin V."/>
            <person name="Barry K.W."/>
            <person name="Bougher N.L."/>
            <person name="Buchanan P."/>
            <person name="Buyck B."/>
            <person name="Bense V."/>
            <person name="Catcheside P."/>
            <person name="Chovatia M."/>
            <person name="Cooper J."/>
            <person name="Damon W."/>
            <person name="Desjardin D."/>
            <person name="Finy P."/>
            <person name="Geml J."/>
            <person name="Haridas S."/>
            <person name="Hughes K."/>
            <person name="Justo A."/>
            <person name="Karasinski D."/>
            <person name="Kautmanova I."/>
            <person name="Kiss B."/>
            <person name="Kocsube S."/>
            <person name="Kotiranta H."/>
            <person name="LaButti K.M."/>
            <person name="Lechner B.E."/>
            <person name="Liimatainen K."/>
            <person name="Lipzen A."/>
            <person name="Lukacs Z."/>
            <person name="Mihaltcheva S."/>
            <person name="Morgado L.N."/>
            <person name="Niskanen T."/>
            <person name="Noordeloos M.E."/>
            <person name="Ohm R.A."/>
            <person name="Ortiz-Santana B."/>
            <person name="Ovrebo C."/>
            <person name="Racz N."/>
            <person name="Riley R."/>
            <person name="Savchenko A."/>
            <person name="Shiryaev A."/>
            <person name="Soop K."/>
            <person name="Spirin V."/>
            <person name="Szebenyi C."/>
            <person name="Tomsovsky M."/>
            <person name="Tulloss R.E."/>
            <person name="Uehling J."/>
            <person name="Grigoriev I.V."/>
            <person name="Vagvolgyi C."/>
            <person name="Papp T."/>
            <person name="Martin F.M."/>
            <person name="Miettinen O."/>
            <person name="Hibbett D.S."/>
            <person name="Nagy L.G."/>
        </authorList>
    </citation>
    <scope>NUCLEOTIDE SEQUENCE [LARGE SCALE GENOMIC DNA]</scope>
    <source>
        <strain evidence="1 2">CBS 166.37</strain>
    </source>
</reference>
<name>A0A5C3LS99_9AGAR</name>
<dbReference type="AlphaFoldDB" id="A0A5C3LS99"/>
<proteinExistence type="predicted"/>
<keyword evidence="2" id="KW-1185">Reference proteome</keyword>
<dbReference type="Proteomes" id="UP000308652">
    <property type="component" value="Unassembled WGS sequence"/>
</dbReference>
<protein>
    <submittedName>
        <fullName evidence="1">Uncharacterized protein</fullName>
    </submittedName>
</protein>
<dbReference type="EMBL" id="ML213618">
    <property type="protein sequence ID" value="TFK35810.1"/>
    <property type="molecule type" value="Genomic_DNA"/>
</dbReference>
<accession>A0A5C3LS99</accession>
<dbReference type="OrthoDB" id="2950916at2759"/>
<sequence length="404" mass="45669">MYGYSITDIFQYPSFLFKRYYAPPREFLIPSPPEEFSETSPTATSTLNLTTPQESTVRRKSAGYGSTIISLPSSPITPEFPNTTVVEINSAKDSNTSLMYDAEERVSNINAYDQVDSHPHSSDQTNLPISPLSSLSHFASLDTGNHNSRQWPAVVVNPRLDRELTPNVVMFVRDDDSEDMIEEGYEDLYSALSLVGNHGQNLQKLIVTVPRDYVPKFVAKRLPTLKEHKHFTELEWCGSAAAFPQPWDMKPGPFAYLQTLRLTNCTISIVHCGAILSRCELLNYLEVNSLAAPIAYVPQWESELPQPRSYEDVKTLNHLKYVKLTSSVDLSPLFSITKFPELIEMSLSLHPKLKLDPSILPWTKGRPWTLNILSRLNDSDREEFTKQAKSGNYKFTYNIPPITA</sequence>
<evidence type="ECO:0000313" key="2">
    <source>
        <dbReference type="Proteomes" id="UP000308652"/>
    </source>
</evidence>